<evidence type="ECO:0000256" key="1">
    <source>
        <dbReference type="ARBA" id="ARBA00022574"/>
    </source>
</evidence>
<protein>
    <submittedName>
        <fullName evidence="10">C-type cytochrome domain-containing protein</fullName>
    </submittedName>
</protein>
<dbReference type="InterPro" id="IPR036322">
    <property type="entry name" value="WD40_repeat_dom_sf"/>
</dbReference>
<dbReference type="Gene3D" id="1.10.760.10">
    <property type="entry name" value="Cytochrome c-like domain"/>
    <property type="match status" value="1"/>
</dbReference>
<dbReference type="InterPro" id="IPR019775">
    <property type="entry name" value="WD40_repeat_CS"/>
</dbReference>
<dbReference type="InterPro" id="IPR009056">
    <property type="entry name" value="Cyt_c-like_dom"/>
</dbReference>
<dbReference type="AlphaFoldDB" id="A0AAU7CRW0"/>
<dbReference type="InterPro" id="IPR011429">
    <property type="entry name" value="Cyt_c_Planctomycete-type"/>
</dbReference>
<evidence type="ECO:0000256" key="5">
    <source>
        <dbReference type="ARBA" id="ARBA00023004"/>
    </source>
</evidence>
<dbReference type="Pfam" id="PF07635">
    <property type="entry name" value="PSCyt1"/>
    <property type="match status" value="1"/>
</dbReference>
<evidence type="ECO:0000256" key="3">
    <source>
        <dbReference type="ARBA" id="ARBA00022723"/>
    </source>
</evidence>
<dbReference type="PROSITE" id="PS00678">
    <property type="entry name" value="WD_REPEATS_1"/>
    <property type="match status" value="1"/>
</dbReference>
<reference evidence="10" key="1">
    <citation type="submission" date="2024-05" db="EMBL/GenBank/DDBJ databases">
        <title>Planctomycetes of the genus Singulisphaera possess chitinolytic capabilities.</title>
        <authorList>
            <person name="Ivanova A."/>
        </authorList>
    </citation>
    <scope>NUCLEOTIDE SEQUENCE</scope>
    <source>
        <strain evidence="10">Ch08T</strain>
    </source>
</reference>
<feature type="domain" description="Cytochrome c" evidence="9">
    <location>
        <begin position="31"/>
        <end position="120"/>
    </location>
</feature>
<dbReference type="GO" id="GO:0009055">
    <property type="term" value="F:electron transfer activity"/>
    <property type="evidence" value="ECO:0007669"/>
    <property type="project" value="InterPro"/>
</dbReference>
<dbReference type="CDD" id="cd00200">
    <property type="entry name" value="WD40"/>
    <property type="match status" value="1"/>
</dbReference>
<dbReference type="Gene3D" id="2.130.10.10">
    <property type="entry name" value="YVTN repeat-like/Quinoprotein amine dehydrogenase"/>
    <property type="match status" value="2"/>
</dbReference>
<dbReference type="PANTHER" id="PTHR19848:SF8">
    <property type="entry name" value="F-BOX AND WD REPEAT DOMAIN CONTAINING 7"/>
    <property type="match status" value="1"/>
</dbReference>
<feature type="repeat" description="WD" evidence="6">
    <location>
        <begin position="336"/>
        <end position="377"/>
    </location>
</feature>
<evidence type="ECO:0000259" key="9">
    <source>
        <dbReference type="PROSITE" id="PS51007"/>
    </source>
</evidence>
<keyword evidence="5 7" id="KW-0408">Iron</keyword>
<keyword evidence="4" id="KW-0677">Repeat</keyword>
<feature type="signal peptide" evidence="8">
    <location>
        <begin position="1"/>
        <end position="23"/>
    </location>
</feature>
<evidence type="ECO:0000256" key="8">
    <source>
        <dbReference type="SAM" id="SignalP"/>
    </source>
</evidence>
<dbReference type="EMBL" id="CP155447">
    <property type="protein sequence ID" value="XBH07708.1"/>
    <property type="molecule type" value="Genomic_DNA"/>
</dbReference>
<keyword evidence="2 7" id="KW-0349">Heme</keyword>
<dbReference type="InterPro" id="IPR036909">
    <property type="entry name" value="Cyt_c-like_dom_sf"/>
</dbReference>
<dbReference type="Pfam" id="PF00400">
    <property type="entry name" value="WD40"/>
    <property type="match status" value="3"/>
</dbReference>
<feature type="repeat" description="WD" evidence="6">
    <location>
        <begin position="294"/>
        <end position="335"/>
    </location>
</feature>
<dbReference type="PROSITE" id="PS50294">
    <property type="entry name" value="WD_REPEATS_REGION"/>
    <property type="match status" value="3"/>
</dbReference>
<dbReference type="PROSITE" id="PS51007">
    <property type="entry name" value="CYTC"/>
    <property type="match status" value="1"/>
</dbReference>
<dbReference type="SUPFAM" id="SSF50978">
    <property type="entry name" value="WD40 repeat-like"/>
    <property type="match status" value="1"/>
</dbReference>
<dbReference type="GO" id="GO:0046872">
    <property type="term" value="F:metal ion binding"/>
    <property type="evidence" value="ECO:0007669"/>
    <property type="project" value="UniProtKB-KW"/>
</dbReference>
<accession>A0AAU7CRW0</accession>
<dbReference type="SMART" id="SM00320">
    <property type="entry name" value="WD40"/>
    <property type="match status" value="6"/>
</dbReference>
<evidence type="ECO:0000256" key="2">
    <source>
        <dbReference type="ARBA" id="ARBA00022617"/>
    </source>
</evidence>
<organism evidence="10">
    <name type="scientific">Singulisphaera sp. Ch08</name>
    <dbReference type="NCBI Taxonomy" id="3120278"/>
    <lineage>
        <taxon>Bacteria</taxon>
        <taxon>Pseudomonadati</taxon>
        <taxon>Planctomycetota</taxon>
        <taxon>Planctomycetia</taxon>
        <taxon>Isosphaerales</taxon>
        <taxon>Isosphaeraceae</taxon>
        <taxon>Singulisphaera</taxon>
    </lineage>
</organism>
<dbReference type="InterPro" id="IPR015943">
    <property type="entry name" value="WD40/YVTN_repeat-like_dom_sf"/>
</dbReference>
<dbReference type="PANTHER" id="PTHR19848">
    <property type="entry name" value="WD40 REPEAT PROTEIN"/>
    <property type="match status" value="1"/>
</dbReference>
<dbReference type="SUPFAM" id="SSF46626">
    <property type="entry name" value="Cytochrome c"/>
    <property type="match status" value="1"/>
</dbReference>
<evidence type="ECO:0000313" key="10">
    <source>
        <dbReference type="EMBL" id="XBH07708.1"/>
    </source>
</evidence>
<keyword evidence="8" id="KW-0732">Signal</keyword>
<evidence type="ECO:0000256" key="6">
    <source>
        <dbReference type="PROSITE-ProRule" id="PRU00221"/>
    </source>
</evidence>
<dbReference type="PROSITE" id="PS50082">
    <property type="entry name" value="WD_REPEATS_2"/>
    <property type="match status" value="3"/>
</dbReference>
<dbReference type="RefSeq" id="WP_406700547.1">
    <property type="nucleotide sequence ID" value="NZ_CP155447.1"/>
</dbReference>
<keyword evidence="1 6" id="KW-0853">WD repeat</keyword>
<feature type="repeat" description="WD" evidence="6">
    <location>
        <begin position="378"/>
        <end position="409"/>
    </location>
</feature>
<evidence type="ECO:0000256" key="4">
    <source>
        <dbReference type="ARBA" id="ARBA00022737"/>
    </source>
</evidence>
<evidence type="ECO:0000256" key="7">
    <source>
        <dbReference type="PROSITE-ProRule" id="PRU00433"/>
    </source>
</evidence>
<proteinExistence type="predicted"/>
<dbReference type="GO" id="GO:0020037">
    <property type="term" value="F:heme binding"/>
    <property type="evidence" value="ECO:0007669"/>
    <property type="project" value="InterPro"/>
</dbReference>
<keyword evidence="3 7" id="KW-0479">Metal-binding</keyword>
<dbReference type="InterPro" id="IPR001680">
    <property type="entry name" value="WD40_rpt"/>
</dbReference>
<gene>
    <name evidence="10" type="ORF">V5E97_17230</name>
</gene>
<name>A0AAU7CRW0_9BACT</name>
<sequence length="789" mass="81397">MRLNTTGIILSGLIALAPSLSLAADAKTKVTYQDQVSAIFKNRCNSCHNADKQKGGLNLETYSSAMQGGGSGKVVEPGDPDSSTLYQLVTHSEQPTMPPNAPKLPDEELGTIKAWIEGGALEASGSMAAVKAKPKFEFKLDPNSAGKPVGPPAMPENLVTEPVIVSAKPNAVIAMASSPWAPLVAIGGHKQILLYQTTNNHLVGVIPFPEGTIHVLKFSRNGGLLLAGGGRGGQSGIAVAWDVKTGKRVFEIGKEYDSVLAADISPDHGLVALGGPSKILRVYNTADGQLVYESKKHTEWVTALEFSPDGVLLASGDRNNGLVVWEAVTGREFYDLRAHTLAITDISWRLDSNVVASASEDGTVRLWEMEGGTAIKNIAAHGGGVASVRFGKDGRLVTTGRDRVTRVWDPAGAKQRDLEAFNDLALEAVFTHDSTTVIGGDWSGEVRVWDANNGTRRANLVANPAALATRLEQTIQALAAAEAAADVAAKAVAPLMAAPTEKAAAVAAAQLAFNAAEQAVTTETAPVTTADQAFKVKDAARQAAAAALVAAQAAATKANVDKGVADKAVVDRIAAEKLAQDTLTAAGVTVEKAKAAQDAQQRAIAEALAGLKTAAAGAAFDAVVAGLNEKAKRSTEIHLEVETSTIQQAVAQVLFERAGLEKAGAVKGVETVATQIAAANAAVEAAKLAEQVAITERGAAETALNAAKAATQPAIQAATAVVVARKADLDRVNAEKAAVDKALADGKAASDAAAAQVATLRAERDALALEKKTQEAARAAVATNPPPSS</sequence>
<feature type="chain" id="PRO_5043391846" evidence="8">
    <location>
        <begin position="24"/>
        <end position="789"/>
    </location>
</feature>